<protein>
    <submittedName>
        <fullName evidence="2">Phosphate transport system permease protein PstC</fullName>
    </submittedName>
</protein>
<feature type="compositionally biased region" description="Low complexity" evidence="1">
    <location>
        <begin position="188"/>
        <end position="198"/>
    </location>
</feature>
<dbReference type="EMBL" id="CADCTI010000150">
    <property type="protein sequence ID" value="CAA9243737.1"/>
    <property type="molecule type" value="Genomic_DNA"/>
</dbReference>
<accession>A0A6J4I6K2</accession>
<evidence type="ECO:0000256" key="1">
    <source>
        <dbReference type="SAM" id="MobiDB-lite"/>
    </source>
</evidence>
<gene>
    <name evidence="2" type="ORF">AVDCRST_MAG57-1747</name>
</gene>
<feature type="non-terminal residue" evidence="2">
    <location>
        <position position="316"/>
    </location>
</feature>
<dbReference type="AlphaFoldDB" id="A0A6J4I6K2"/>
<feature type="non-terminal residue" evidence="2">
    <location>
        <position position="1"/>
    </location>
</feature>
<name>A0A6J4I6K2_9ACTN</name>
<feature type="region of interest" description="Disordered" evidence="1">
    <location>
        <begin position="26"/>
        <end position="316"/>
    </location>
</feature>
<feature type="compositionally biased region" description="Basic residues" evidence="1">
    <location>
        <begin position="54"/>
        <end position="106"/>
    </location>
</feature>
<feature type="compositionally biased region" description="Basic residues" evidence="1">
    <location>
        <begin position="220"/>
        <end position="229"/>
    </location>
</feature>
<organism evidence="2">
    <name type="scientific">uncultured Blastococcus sp</name>
    <dbReference type="NCBI Taxonomy" id="217144"/>
    <lineage>
        <taxon>Bacteria</taxon>
        <taxon>Bacillati</taxon>
        <taxon>Actinomycetota</taxon>
        <taxon>Actinomycetes</taxon>
        <taxon>Geodermatophilales</taxon>
        <taxon>Geodermatophilaceae</taxon>
        <taxon>Blastococcus</taxon>
        <taxon>environmental samples</taxon>
    </lineage>
</organism>
<proteinExistence type="predicted"/>
<sequence length="316" mass="34930">DRHEGPDRTPAAACCPAAGRPHLLRGRQGLWHLHPAGPGGGRGLPDQRGDPRPHRPGGGHPGRRGSVRLHRPARPRHPARRRPRPAGRDAARRRHRPVRHLLRPPPHRIGAGLRDRPAGGDPQRRLRLLGAGRPGTHAGAVPPLGGGQPRLHPVLRRARLDQRPHDAHRRPGAGGHDPADHLGHRPRGVQPGAGPAPRGRTRAGGHPLGDDQDGGAALRQVRRHRRRDARSRPGARRDDGGRDHPVRWRRRHGEPDQQLQPLHDRVEHRAAVPGGHRGGRQHPDRQRAGAVRHHARGQHARPVHRQPARRFLRSQL</sequence>
<feature type="region of interest" description="Disordered" evidence="1">
    <location>
        <begin position="1"/>
        <end position="20"/>
    </location>
</feature>
<feature type="compositionally biased region" description="Basic and acidic residues" evidence="1">
    <location>
        <begin position="235"/>
        <end position="246"/>
    </location>
</feature>
<evidence type="ECO:0000313" key="2">
    <source>
        <dbReference type="EMBL" id="CAA9243737.1"/>
    </source>
</evidence>
<feature type="compositionally biased region" description="Basic residues" evidence="1">
    <location>
        <begin position="290"/>
        <end position="316"/>
    </location>
</feature>
<reference evidence="2" key="1">
    <citation type="submission" date="2020-02" db="EMBL/GenBank/DDBJ databases">
        <authorList>
            <person name="Meier V. D."/>
        </authorList>
    </citation>
    <scope>NUCLEOTIDE SEQUENCE</scope>
    <source>
        <strain evidence="2">AVDCRST_MAG57</strain>
    </source>
</reference>
<feature type="compositionally biased region" description="Basic and acidic residues" evidence="1">
    <location>
        <begin position="113"/>
        <end position="124"/>
    </location>
</feature>